<reference evidence="9 10" key="1">
    <citation type="submission" date="2015-07" db="EMBL/GenBank/DDBJ databases">
        <title>Genome sequence of Levilinea saccharolytica DSM 16555.</title>
        <authorList>
            <person name="Hemp J."/>
            <person name="Ward L.M."/>
            <person name="Pace L.A."/>
            <person name="Fischer W.W."/>
        </authorList>
    </citation>
    <scope>NUCLEOTIDE SEQUENCE [LARGE SCALE GENOMIC DNA]</scope>
    <source>
        <strain evidence="9 10">KIBI-1</strain>
    </source>
</reference>
<keyword evidence="2" id="KW-0349">Heme</keyword>
<keyword evidence="4" id="KW-0479">Metal-binding</keyword>
<protein>
    <recommendedName>
        <fullName evidence="11">Succinate dehydrogenase</fullName>
    </recommendedName>
</protein>
<dbReference type="InterPro" id="IPR034804">
    <property type="entry name" value="SQR/QFR_C/D"/>
</dbReference>
<evidence type="ECO:0000256" key="2">
    <source>
        <dbReference type="ARBA" id="ARBA00022617"/>
    </source>
</evidence>
<evidence type="ECO:0000256" key="4">
    <source>
        <dbReference type="ARBA" id="ARBA00022723"/>
    </source>
</evidence>
<keyword evidence="10" id="KW-1185">Reference proteome</keyword>
<accession>A0A0P6XCQ1</accession>
<dbReference type="EMBL" id="LGCM01000039">
    <property type="protein sequence ID" value="KPL80657.1"/>
    <property type="molecule type" value="Genomic_DNA"/>
</dbReference>
<keyword evidence="5 8" id="KW-1133">Transmembrane helix</keyword>
<sequence length="134" mass="15259">MGCLAARRRAMSAVNLEKRRSFDQIAWNAMRYSGVLLIFLAFGHVLLQDVIVGVHRIDLDYVAMRWANWGWRMYDLFLLAFAFAHGMNGVRQVLSDFVHQERHMRAVNVALLVVWLVVTLMGAAAIFGGVRPVQ</sequence>
<evidence type="ECO:0000256" key="5">
    <source>
        <dbReference type="ARBA" id="ARBA00022989"/>
    </source>
</evidence>
<organism evidence="9 10">
    <name type="scientific">Levilinea saccharolytica</name>
    <dbReference type="NCBI Taxonomy" id="229921"/>
    <lineage>
        <taxon>Bacteria</taxon>
        <taxon>Bacillati</taxon>
        <taxon>Chloroflexota</taxon>
        <taxon>Anaerolineae</taxon>
        <taxon>Anaerolineales</taxon>
        <taxon>Anaerolineaceae</taxon>
        <taxon>Levilinea</taxon>
    </lineage>
</organism>
<evidence type="ECO:0000256" key="7">
    <source>
        <dbReference type="ARBA" id="ARBA00023136"/>
    </source>
</evidence>
<proteinExistence type="predicted"/>
<evidence type="ECO:0000256" key="6">
    <source>
        <dbReference type="ARBA" id="ARBA00023004"/>
    </source>
</evidence>
<dbReference type="Proteomes" id="UP000050501">
    <property type="component" value="Unassembled WGS sequence"/>
</dbReference>
<evidence type="ECO:0008006" key="11">
    <source>
        <dbReference type="Google" id="ProtNLM"/>
    </source>
</evidence>
<evidence type="ECO:0000313" key="9">
    <source>
        <dbReference type="EMBL" id="KPL80657.1"/>
    </source>
</evidence>
<feature type="transmembrane region" description="Helical" evidence="8">
    <location>
        <begin position="106"/>
        <end position="130"/>
    </location>
</feature>
<comment type="subcellular location">
    <subcellularLocation>
        <location evidence="1">Membrane</location>
    </subcellularLocation>
</comment>
<dbReference type="GO" id="GO:0016020">
    <property type="term" value="C:membrane"/>
    <property type="evidence" value="ECO:0007669"/>
    <property type="project" value="UniProtKB-SubCell"/>
</dbReference>
<keyword evidence="6" id="KW-0408">Iron</keyword>
<keyword evidence="7 8" id="KW-0472">Membrane</keyword>
<feature type="transmembrane region" description="Helical" evidence="8">
    <location>
        <begin position="71"/>
        <end position="94"/>
    </location>
</feature>
<dbReference type="Gene3D" id="1.20.1300.10">
    <property type="entry name" value="Fumarate reductase/succinate dehydrogenase, transmembrane subunit"/>
    <property type="match status" value="1"/>
</dbReference>
<dbReference type="InterPro" id="IPR000701">
    <property type="entry name" value="SuccDH_FuR_B_TM-su"/>
</dbReference>
<gene>
    <name evidence="9" type="ORF">ADN01_10965</name>
</gene>
<evidence type="ECO:0000256" key="8">
    <source>
        <dbReference type="SAM" id="Phobius"/>
    </source>
</evidence>
<name>A0A0P6XCQ1_9CHLR</name>
<comment type="caution">
    <text evidence="9">The sequence shown here is derived from an EMBL/GenBank/DDBJ whole genome shotgun (WGS) entry which is preliminary data.</text>
</comment>
<dbReference type="GO" id="GO:0046872">
    <property type="term" value="F:metal ion binding"/>
    <property type="evidence" value="ECO:0007669"/>
    <property type="project" value="UniProtKB-KW"/>
</dbReference>
<dbReference type="STRING" id="229921.ADN01_10965"/>
<dbReference type="AlphaFoldDB" id="A0A0P6XCQ1"/>
<keyword evidence="3 8" id="KW-0812">Transmembrane</keyword>
<dbReference type="Pfam" id="PF01127">
    <property type="entry name" value="Sdh_cyt"/>
    <property type="match status" value="1"/>
</dbReference>
<evidence type="ECO:0000256" key="3">
    <source>
        <dbReference type="ARBA" id="ARBA00022692"/>
    </source>
</evidence>
<dbReference type="SUPFAM" id="SSF81343">
    <property type="entry name" value="Fumarate reductase respiratory complex transmembrane subunits"/>
    <property type="match status" value="1"/>
</dbReference>
<evidence type="ECO:0000256" key="1">
    <source>
        <dbReference type="ARBA" id="ARBA00004370"/>
    </source>
</evidence>
<evidence type="ECO:0000313" key="10">
    <source>
        <dbReference type="Proteomes" id="UP000050501"/>
    </source>
</evidence>